<dbReference type="Proteomes" id="UP000615755">
    <property type="component" value="Unassembled WGS sequence"/>
</dbReference>
<evidence type="ECO:0000256" key="13">
    <source>
        <dbReference type="SAM" id="Phobius"/>
    </source>
</evidence>
<evidence type="ECO:0000256" key="1">
    <source>
        <dbReference type="ARBA" id="ARBA00001970"/>
    </source>
</evidence>
<dbReference type="Gene3D" id="1.20.950.20">
    <property type="entry name" value="Transmembrane di-heme cytochromes, Chain C"/>
    <property type="match status" value="1"/>
</dbReference>
<dbReference type="InterPro" id="IPR011577">
    <property type="entry name" value="Cyt_b561_bac/Ni-Hgenase"/>
</dbReference>
<keyword evidence="16" id="KW-1185">Reference proteome</keyword>
<dbReference type="EMBL" id="AQGV01000011">
    <property type="protein sequence ID" value="MBE0366965.1"/>
    <property type="molecule type" value="Genomic_DNA"/>
</dbReference>
<dbReference type="Pfam" id="PF01292">
    <property type="entry name" value="Ni_hydr_CYTB"/>
    <property type="match status" value="1"/>
</dbReference>
<comment type="caution">
    <text evidence="15">The sequence shown here is derived from an EMBL/GenBank/DDBJ whole genome shotgun (WGS) entry which is preliminary data.</text>
</comment>
<evidence type="ECO:0000256" key="12">
    <source>
        <dbReference type="ARBA" id="ARBA00037975"/>
    </source>
</evidence>
<evidence type="ECO:0000313" key="15">
    <source>
        <dbReference type="EMBL" id="MBE0366965.1"/>
    </source>
</evidence>
<evidence type="ECO:0000259" key="14">
    <source>
        <dbReference type="Pfam" id="PF01292"/>
    </source>
</evidence>
<gene>
    <name evidence="15" type="primary">cybB</name>
    <name evidence="15" type="ORF">PAUR_a0242</name>
</gene>
<dbReference type="SUPFAM" id="SSF81342">
    <property type="entry name" value="Transmembrane di-heme cytochromes"/>
    <property type="match status" value="1"/>
</dbReference>
<evidence type="ECO:0000313" key="16">
    <source>
        <dbReference type="Proteomes" id="UP000615755"/>
    </source>
</evidence>
<evidence type="ECO:0000256" key="10">
    <source>
        <dbReference type="ARBA" id="ARBA00023004"/>
    </source>
</evidence>
<comment type="cofactor">
    <cofactor evidence="1">
        <name>heme b</name>
        <dbReference type="ChEBI" id="CHEBI:60344"/>
    </cofactor>
</comment>
<sequence length="155" mass="17398">MCFALVGFNPQMSDADRSVMLIGHSSIGTFITLLIMIRLCKRFILKHQQPKHAQPPTLVTIAQLTHYALYALMVLVPLTGYITANFHQLPVQLFGSIALNGSHDTDLFNTARFVHASCVKALIALVILHIAGALRHKFILKDNTLYKMRPWFANK</sequence>
<feature type="transmembrane region" description="Helical" evidence="13">
    <location>
        <begin position="20"/>
        <end position="40"/>
    </location>
</feature>
<dbReference type="PANTHER" id="PTHR30529">
    <property type="entry name" value="CYTOCHROME B561"/>
    <property type="match status" value="1"/>
</dbReference>
<reference evidence="15 16" key="1">
    <citation type="submission" date="2015-03" db="EMBL/GenBank/DDBJ databases">
        <title>Genome sequence of Pseudoalteromonas aurantia.</title>
        <authorList>
            <person name="Xie B.-B."/>
            <person name="Rong J.-C."/>
            <person name="Qin Q.-L."/>
            <person name="Zhang Y.-Z."/>
        </authorList>
    </citation>
    <scope>NUCLEOTIDE SEQUENCE [LARGE SCALE GENOMIC DNA]</scope>
    <source>
        <strain evidence="15 16">208</strain>
    </source>
</reference>
<feature type="transmembrane region" description="Helical" evidence="13">
    <location>
        <begin position="113"/>
        <end position="134"/>
    </location>
</feature>
<comment type="similarity">
    <text evidence="12">Belongs to the cytochrome b561 family.</text>
</comment>
<evidence type="ECO:0000256" key="6">
    <source>
        <dbReference type="ARBA" id="ARBA00022692"/>
    </source>
</evidence>
<evidence type="ECO:0000256" key="2">
    <source>
        <dbReference type="ARBA" id="ARBA00004651"/>
    </source>
</evidence>
<keyword evidence="11 13" id="KW-0472">Membrane</keyword>
<keyword evidence="4" id="KW-1003">Cell membrane</keyword>
<dbReference type="PANTHER" id="PTHR30529:SF1">
    <property type="entry name" value="CYTOCHROME B561 HOMOLOG 2"/>
    <property type="match status" value="1"/>
</dbReference>
<evidence type="ECO:0000256" key="8">
    <source>
        <dbReference type="ARBA" id="ARBA00022982"/>
    </source>
</evidence>
<keyword evidence="3" id="KW-0813">Transport</keyword>
<keyword evidence="5" id="KW-0349">Heme</keyword>
<evidence type="ECO:0000256" key="5">
    <source>
        <dbReference type="ARBA" id="ARBA00022617"/>
    </source>
</evidence>
<feature type="transmembrane region" description="Helical" evidence="13">
    <location>
        <begin position="61"/>
        <end position="84"/>
    </location>
</feature>
<protein>
    <submittedName>
        <fullName evidence="15">Cytochrome b561</fullName>
    </submittedName>
</protein>
<evidence type="ECO:0000256" key="11">
    <source>
        <dbReference type="ARBA" id="ARBA00023136"/>
    </source>
</evidence>
<organism evidence="15 16">
    <name type="scientific">Pseudoalteromonas aurantia 208</name>
    <dbReference type="NCBI Taxonomy" id="1314867"/>
    <lineage>
        <taxon>Bacteria</taxon>
        <taxon>Pseudomonadati</taxon>
        <taxon>Pseudomonadota</taxon>
        <taxon>Gammaproteobacteria</taxon>
        <taxon>Alteromonadales</taxon>
        <taxon>Pseudoalteromonadaceae</taxon>
        <taxon>Pseudoalteromonas</taxon>
    </lineage>
</organism>
<accession>A0ABR9E9N2</accession>
<keyword evidence="6 13" id="KW-0812">Transmembrane</keyword>
<dbReference type="InterPro" id="IPR052168">
    <property type="entry name" value="Cytochrome_b561_oxidase"/>
</dbReference>
<keyword evidence="10" id="KW-0408">Iron</keyword>
<feature type="domain" description="Cytochrome b561 bacterial/Ni-hydrogenase" evidence="14">
    <location>
        <begin position="20"/>
        <end position="150"/>
    </location>
</feature>
<evidence type="ECO:0000256" key="9">
    <source>
        <dbReference type="ARBA" id="ARBA00022989"/>
    </source>
</evidence>
<keyword evidence="9 13" id="KW-1133">Transmembrane helix</keyword>
<proteinExistence type="inferred from homology"/>
<evidence type="ECO:0000256" key="3">
    <source>
        <dbReference type="ARBA" id="ARBA00022448"/>
    </source>
</evidence>
<dbReference type="InterPro" id="IPR016174">
    <property type="entry name" value="Di-haem_cyt_TM"/>
</dbReference>
<evidence type="ECO:0000256" key="4">
    <source>
        <dbReference type="ARBA" id="ARBA00022475"/>
    </source>
</evidence>
<name>A0ABR9E9N2_9GAMM</name>
<keyword evidence="7" id="KW-0479">Metal-binding</keyword>
<keyword evidence="8" id="KW-0249">Electron transport</keyword>
<comment type="subcellular location">
    <subcellularLocation>
        <location evidence="2">Cell membrane</location>
        <topology evidence="2">Multi-pass membrane protein</topology>
    </subcellularLocation>
</comment>
<evidence type="ECO:0000256" key="7">
    <source>
        <dbReference type="ARBA" id="ARBA00022723"/>
    </source>
</evidence>